<reference evidence="2 3" key="1">
    <citation type="submission" date="2021-03" db="EMBL/GenBank/DDBJ databases">
        <title>Complete genome sequence of Streptomyces cyanogenus S136, producer of anticancer angucycline landomycin A.</title>
        <authorList>
            <person name="Hrab P."/>
            <person name="Ruckert C."/>
            <person name="Busche T."/>
            <person name="Ostash I."/>
            <person name="Kalinowski J."/>
            <person name="Fedorenko V."/>
            <person name="Yushchuk O."/>
            <person name="Ostash B."/>
        </authorList>
    </citation>
    <scope>NUCLEOTIDE SEQUENCE [LARGE SCALE GENOMIC DNA]</scope>
    <source>
        <strain evidence="2 3">S136</strain>
    </source>
</reference>
<proteinExistence type="predicted"/>
<feature type="signal peptide" evidence="1">
    <location>
        <begin position="1"/>
        <end position="26"/>
    </location>
</feature>
<gene>
    <name evidence="2" type="ORF">S1361_36245</name>
</gene>
<feature type="chain" id="PRO_5046956153" description="Secreted protein" evidence="1">
    <location>
        <begin position="27"/>
        <end position="123"/>
    </location>
</feature>
<keyword evidence="1" id="KW-0732">Signal</keyword>
<keyword evidence="3" id="KW-1185">Reference proteome</keyword>
<evidence type="ECO:0000313" key="2">
    <source>
        <dbReference type="EMBL" id="QTE02841.1"/>
    </source>
</evidence>
<dbReference type="RefSeq" id="WP_208036085.1">
    <property type="nucleotide sequence ID" value="NZ_CP071839.1"/>
</dbReference>
<sequence length="123" mass="12351">MRSIRRSMAAGLLGAAALGLWAPAHAVAGTGAGGVDAAQPSVTYCGPDQATGLAVSADRTVSCATALQVAGAYNEAASGARDASATVRVGVTAWKCQERQGDPNPYRECVDASDSGRRVILSS</sequence>
<protein>
    <recommendedName>
        <fullName evidence="4">Secreted protein</fullName>
    </recommendedName>
</protein>
<organism evidence="2 3">
    <name type="scientific">Streptomyces cyanogenus</name>
    <dbReference type="NCBI Taxonomy" id="80860"/>
    <lineage>
        <taxon>Bacteria</taxon>
        <taxon>Bacillati</taxon>
        <taxon>Actinomycetota</taxon>
        <taxon>Actinomycetes</taxon>
        <taxon>Kitasatosporales</taxon>
        <taxon>Streptomycetaceae</taxon>
        <taxon>Streptomyces</taxon>
    </lineage>
</organism>
<evidence type="ECO:0000313" key="3">
    <source>
        <dbReference type="Proteomes" id="UP000663908"/>
    </source>
</evidence>
<name>A0ABX7U5L4_STRCY</name>
<dbReference type="Proteomes" id="UP000663908">
    <property type="component" value="Chromosome"/>
</dbReference>
<evidence type="ECO:0000256" key="1">
    <source>
        <dbReference type="SAM" id="SignalP"/>
    </source>
</evidence>
<dbReference type="EMBL" id="CP071839">
    <property type="protein sequence ID" value="QTE02841.1"/>
    <property type="molecule type" value="Genomic_DNA"/>
</dbReference>
<accession>A0ABX7U5L4</accession>
<evidence type="ECO:0008006" key="4">
    <source>
        <dbReference type="Google" id="ProtNLM"/>
    </source>
</evidence>